<sequence>MKKMCFLWFFMGFVTITSAQDIAPGQQAQGYLDDKNTTVDYATGIFHYKVPLYTLGDGGFSLPVSLDYTAKGVKTEDRPGLIGYNWTLNTGGVVTRTIRGGIADETSFYGYLYYLRQSDAVPLTEDAKRVNRHQRDGESDIFTAVFNGQSVHFMLGLDAANRICALPLERTNVRIECEQNGLYTIDGWTVTDEEGNRYIYRQKEWSADIVKEEAVSFNGLRDKSYVSSWYLSRIEPVNGSPLVYHYLADVWQSGQQDDILLSHFYSGYTTRYVYGRKLLEHTFDFGPYRADFNTAISQALGYLNNYSIEMQVNNSLYEFDRAGQWVRNPNFEQGAQAISNNFRVMGQLADFRNISSASNELINILNQLYNTYSAESSHNAQMAASWFRTAKGYLTESLRQVEEVSEREVGNGMALTVRSPLLERIVCGNNVLRFGYKSYGYNCRLTSLQSGSVSGTRFSGVELENYDHLNRLSFTGCDSTRVRTLNFEYYATPSGSYATTDVWGYYGNSSDSDVPYWVLGDAEYIRISSLKSITLSDGGKIQVDYEPNRSIPYLYPGSGSLTDSMSYGGLRLKSLVYHDGVSASGDTVLYRYPLPGIPMYPEITNVEVLQYSGFSDRLEHSRMKFKGLAFLNTGNNGLYYRQVEEIRPGRGKKSYAFHVPFCFLVPVYAQYYPFWLAGLPLSVSEYDEEGHLLRSVHNHYETDFSMFFSDFDLNLNASYFSACPSGFGYTGVCPQLKADENYMDAEYLENYYRSQQTVLIYRDGSVGYSLSPYYDVYLPNIQPRTTRQPSNVAYTLYYGGKTLLKSQKEYRYASPDSDGELFCTTEYFYDNPAGSVRPTRVVRTDACGERYTEATTRVTEMNVAADTSIARLVAANMLSLPVKQAYLKNDSLLTETVNVYATVAGNMRQGVGVKARYSYAPQQPPAYQMNIQAPTLFTYGRSNYTLEEENDYRWTGDLCLPSDCRNRTSETAFCHDRYADAALLEVASVGSTEITAMDLHSYSGHFSEREFPLNLLLHCHVGYKRFHAALLAVPEDAVSFRQYLSSSPQDLFCRLIEIVGCNRTDAYGELPALCDSVKAHENDFTQFLSICADILEQWAPKDEDFPLYTAVNGIVLTVYRDLLSDPFFLALGEIVSDYEDSDSALAVYPAAGTDRLCLYAICKSKNTDLSWNVYHSGGVTAGSGQIVSTSGYSLQRFDIDLSSFGGVSCVRVSLSSLDSGLHYLALVPAGASFQATSYNADGTVFCTFDQTGRMEVNEYDAAGRLLRVRDQHDRLLESYEHHVVNP</sequence>
<feature type="chain" id="PRO_5019319674" description="YD repeat protein" evidence="1">
    <location>
        <begin position="20"/>
        <end position="1286"/>
    </location>
</feature>
<organism evidence="2 3">
    <name type="scientific">Odoribacter splanchnicus</name>
    <dbReference type="NCBI Taxonomy" id="28118"/>
    <lineage>
        <taxon>Bacteria</taxon>
        <taxon>Pseudomonadati</taxon>
        <taxon>Bacteroidota</taxon>
        <taxon>Bacteroidia</taxon>
        <taxon>Bacteroidales</taxon>
        <taxon>Odoribacteraceae</taxon>
        <taxon>Odoribacter</taxon>
    </lineage>
</organism>
<dbReference type="EMBL" id="QRYW01000010">
    <property type="protein sequence ID" value="RGV28063.1"/>
    <property type="molecule type" value="Genomic_DNA"/>
</dbReference>
<evidence type="ECO:0000313" key="3">
    <source>
        <dbReference type="Proteomes" id="UP000283426"/>
    </source>
</evidence>
<reference evidence="2 3" key="1">
    <citation type="submission" date="2018-08" db="EMBL/GenBank/DDBJ databases">
        <title>A genome reference for cultivated species of the human gut microbiota.</title>
        <authorList>
            <person name="Zou Y."/>
            <person name="Xue W."/>
            <person name="Luo G."/>
        </authorList>
    </citation>
    <scope>NUCLEOTIDE SEQUENCE [LARGE SCALE GENOMIC DNA]</scope>
    <source>
        <strain evidence="2 3">AF14-6AC</strain>
    </source>
</reference>
<protein>
    <recommendedName>
        <fullName evidence="4">YD repeat protein</fullName>
    </recommendedName>
</protein>
<feature type="signal peptide" evidence="1">
    <location>
        <begin position="1"/>
        <end position="19"/>
    </location>
</feature>
<name>A0A412WLH0_9BACT</name>
<gene>
    <name evidence="2" type="ORF">DWW24_05940</name>
</gene>
<proteinExistence type="predicted"/>
<dbReference type="RefSeq" id="WP_147348216.1">
    <property type="nucleotide sequence ID" value="NZ_QRYW01000010.1"/>
</dbReference>
<comment type="caution">
    <text evidence="2">The sequence shown here is derived from an EMBL/GenBank/DDBJ whole genome shotgun (WGS) entry which is preliminary data.</text>
</comment>
<keyword evidence="1" id="KW-0732">Signal</keyword>
<evidence type="ECO:0000313" key="2">
    <source>
        <dbReference type="EMBL" id="RGV28063.1"/>
    </source>
</evidence>
<accession>A0A412WLH0</accession>
<evidence type="ECO:0008006" key="4">
    <source>
        <dbReference type="Google" id="ProtNLM"/>
    </source>
</evidence>
<dbReference type="Proteomes" id="UP000283426">
    <property type="component" value="Unassembled WGS sequence"/>
</dbReference>
<evidence type="ECO:0000256" key="1">
    <source>
        <dbReference type="SAM" id="SignalP"/>
    </source>
</evidence>